<sequence length="70" mass="7451">MVSIKPLPVSMATLSAGGMDESGGGAPCPWGRDQGHLVDLVQGEVKALLLMVSRDGMNCIVRKRDRVTLE</sequence>
<dbReference type="EMBL" id="JAJFAZ020000006">
    <property type="protein sequence ID" value="KAI5321870.1"/>
    <property type="molecule type" value="Genomic_DNA"/>
</dbReference>
<gene>
    <name evidence="1" type="ORF">L3X38_030942</name>
</gene>
<keyword evidence="2" id="KW-1185">Reference proteome</keyword>
<comment type="caution">
    <text evidence="1">The sequence shown here is derived from an EMBL/GenBank/DDBJ whole genome shotgun (WGS) entry which is preliminary data.</text>
</comment>
<dbReference type="AlphaFoldDB" id="A0AAD4VB99"/>
<reference evidence="1 2" key="1">
    <citation type="journal article" date="2022" name="G3 (Bethesda)">
        <title>Whole-genome sequence and methylome profiling of the almond [Prunus dulcis (Mill.) D.A. Webb] cultivar 'Nonpareil'.</title>
        <authorList>
            <person name="D'Amico-Willman K.M."/>
            <person name="Ouma W.Z."/>
            <person name="Meulia T."/>
            <person name="Sideli G.M."/>
            <person name="Gradziel T.M."/>
            <person name="Fresnedo-Ramirez J."/>
        </authorList>
    </citation>
    <scope>NUCLEOTIDE SEQUENCE [LARGE SCALE GENOMIC DNA]</scope>
    <source>
        <strain evidence="1">Clone GOH B32 T37-40</strain>
    </source>
</reference>
<evidence type="ECO:0000313" key="2">
    <source>
        <dbReference type="Proteomes" id="UP001054821"/>
    </source>
</evidence>
<proteinExistence type="predicted"/>
<name>A0AAD4VB99_PRUDU</name>
<protein>
    <submittedName>
        <fullName evidence="1">Uncharacterized protein</fullName>
    </submittedName>
</protein>
<dbReference type="Proteomes" id="UP001054821">
    <property type="component" value="Chromosome 6"/>
</dbReference>
<evidence type="ECO:0000313" key="1">
    <source>
        <dbReference type="EMBL" id="KAI5321870.1"/>
    </source>
</evidence>
<organism evidence="1 2">
    <name type="scientific">Prunus dulcis</name>
    <name type="common">Almond</name>
    <name type="synonym">Amygdalus dulcis</name>
    <dbReference type="NCBI Taxonomy" id="3755"/>
    <lineage>
        <taxon>Eukaryota</taxon>
        <taxon>Viridiplantae</taxon>
        <taxon>Streptophyta</taxon>
        <taxon>Embryophyta</taxon>
        <taxon>Tracheophyta</taxon>
        <taxon>Spermatophyta</taxon>
        <taxon>Magnoliopsida</taxon>
        <taxon>eudicotyledons</taxon>
        <taxon>Gunneridae</taxon>
        <taxon>Pentapetalae</taxon>
        <taxon>rosids</taxon>
        <taxon>fabids</taxon>
        <taxon>Rosales</taxon>
        <taxon>Rosaceae</taxon>
        <taxon>Amygdaloideae</taxon>
        <taxon>Amygdaleae</taxon>
        <taxon>Prunus</taxon>
    </lineage>
</organism>
<accession>A0AAD4VB99</accession>